<gene>
    <name evidence="1" type="ORF">PVAND_012627</name>
</gene>
<evidence type="ECO:0008006" key="3">
    <source>
        <dbReference type="Google" id="ProtNLM"/>
    </source>
</evidence>
<evidence type="ECO:0000313" key="2">
    <source>
        <dbReference type="Proteomes" id="UP001107558"/>
    </source>
</evidence>
<sequence length="223" mass="26412">MNEEKSGTFPTYIFVYLDKRTVKNAHVNYLDRSDSSKVDLLHPTTNILDSIFEQFPTFPLFYNADVRMNTWLRILNFELPFTHGEQVRTGLRKYVCKFPVHQNEFCNSSYDKLKGLYQSPKSFHEFKADKTKCNPEIENFKTAAELKEHWQRVHNVLPFKCECCGERFENNQQRSKHKEQEAEGNCRFCGVSIECNLFLSHLESDHRDEKIDTLDETDYEDEE</sequence>
<dbReference type="AlphaFoldDB" id="A0A9J6CMZ9"/>
<name>A0A9J6CMZ9_POLVA</name>
<accession>A0A9J6CMZ9</accession>
<dbReference type="EMBL" id="JADBJN010000001">
    <property type="protein sequence ID" value="KAG5683341.1"/>
    <property type="molecule type" value="Genomic_DNA"/>
</dbReference>
<dbReference type="Proteomes" id="UP001107558">
    <property type="component" value="Chromosome 1"/>
</dbReference>
<evidence type="ECO:0000313" key="1">
    <source>
        <dbReference type="EMBL" id="KAG5683341.1"/>
    </source>
</evidence>
<proteinExistence type="predicted"/>
<comment type="caution">
    <text evidence="1">The sequence shown here is derived from an EMBL/GenBank/DDBJ whole genome shotgun (WGS) entry which is preliminary data.</text>
</comment>
<organism evidence="1 2">
    <name type="scientific">Polypedilum vanderplanki</name>
    <name type="common">Sleeping chironomid midge</name>
    <dbReference type="NCBI Taxonomy" id="319348"/>
    <lineage>
        <taxon>Eukaryota</taxon>
        <taxon>Metazoa</taxon>
        <taxon>Ecdysozoa</taxon>
        <taxon>Arthropoda</taxon>
        <taxon>Hexapoda</taxon>
        <taxon>Insecta</taxon>
        <taxon>Pterygota</taxon>
        <taxon>Neoptera</taxon>
        <taxon>Endopterygota</taxon>
        <taxon>Diptera</taxon>
        <taxon>Nematocera</taxon>
        <taxon>Chironomoidea</taxon>
        <taxon>Chironomidae</taxon>
        <taxon>Chironominae</taxon>
        <taxon>Polypedilum</taxon>
        <taxon>Polypedilum</taxon>
    </lineage>
</organism>
<reference evidence="1" key="1">
    <citation type="submission" date="2021-03" db="EMBL/GenBank/DDBJ databases">
        <title>Chromosome level genome of the anhydrobiotic midge Polypedilum vanderplanki.</title>
        <authorList>
            <person name="Yoshida Y."/>
            <person name="Kikawada T."/>
            <person name="Gusev O."/>
        </authorList>
    </citation>
    <scope>NUCLEOTIDE SEQUENCE</scope>
    <source>
        <strain evidence="1">NIAS01</strain>
        <tissue evidence="1">Whole body or cell culture</tissue>
    </source>
</reference>
<dbReference type="Gene3D" id="3.30.160.60">
    <property type="entry name" value="Classic Zinc Finger"/>
    <property type="match status" value="1"/>
</dbReference>
<protein>
    <recommendedName>
        <fullName evidence="3">C2H2-type domain-containing protein</fullName>
    </recommendedName>
</protein>
<keyword evidence="2" id="KW-1185">Reference proteome</keyword>